<dbReference type="InterPro" id="IPR023772">
    <property type="entry name" value="DNA-bd_HTH_TetR-type_CS"/>
</dbReference>
<proteinExistence type="predicted"/>
<sequence>MSKEAPAEAGLATNVRAPQQGRSKASFERMLVAAENLLASRGSDEFTLNEVSRTGKVSIGSIYCRFDSKDALIHAVQFRVLGRVNEEMLAQIAIAREDASDLADLVRRLVDAVAETLRKHAALMRPLMVRASSDPVVAQTGKQFYAESAEAFITAVLARREEIRHEDPIRATESAFRILYAPFARHLGFGSAIEAAWEGDWVVLKEDISRMIAAFLQSPPR</sequence>
<evidence type="ECO:0000313" key="7">
    <source>
        <dbReference type="EMBL" id="NML92322.1"/>
    </source>
</evidence>
<reference evidence="7 8" key="1">
    <citation type="submission" date="2020-04" db="EMBL/GenBank/DDBJ databases">
        <title>Novosphingobium sp. TW-4 isolated from soil.</title>
        <authorList>
            <person name="Dahal R.H."/>
            <person name="Chaudhary D.K."/>
        </authorList>
    </citation>
    <scope>NUCLEOTIDE SEQUENCE [LARGE SCALE GENOMIC DNA]</scope>
    <source>
        <strain evidence="7 8">TW-4</strain>
    </source>
</reference>
<dbReference type="SUPFAM" id="SSF46689">
    <property type="entry name" value="Homeodomain-like"/>
    <property type="match status" value="1"/>
</dbReference>
<dbReference type="GO" id="GO:0003700">
    <property type="term" value="F:DNA-binding transcription factor activity"/>
    <property type="evidence" value="ECO:0007669"/>
    <property type="project" value="TreeGrafter"/>
</dbReference>
<keyword evidence="8" id="KW-1185">Reference proteome</keyword>
<gene>
    <name evidence="7" type="ORF">HHL27_01385</name>
</gene>
<evidence type="ECO:0000256" key="2">
    <source>
        <dbReference type="ARBA" id="ARBA00023125"/>
    </source>
</evidence>
<evidence type="ECO:0000259" key="6">
    <source>
        <dbReference type="PROSITE" id="PS50977"/>
    </source>
</evidence>
<dbReference type="Proteomes" id="UP000583556">
    <property type="component" value="Unassembled WGS sequence"/>
</dbReference>
<dbReference type="AlphaFoldDB" id="A0A7Y0BKU5"/>
<feature type="region of interest" description="Disordered" evidence="5">
    <location>
        <begin position="1"/>
        <end position="21"/>
    </location>
</feature>
<organism evidence="7 8">
    <name type="scientific">Novosphingobium olei</name>
    <dbReference type="NCBI Taxonomy" id="2728851"/>
    <lineage>
        <taxon>Bacteria</taxon>
        <taxon>Pseudomonadati</taxon>
        <taxon>Pseudomonadota</taxon>
        <taxon>Alphaproteobacteria</taxon>
        <taxon>Sphingomonadales</taxon>
        <taxon>Sphingomonadaceae</taxon>
        <taxon>Novosphingobium</taxon>
    </lineage>
</organism>
<protein>
    <submittedName>
        <fullName evidence="7">TetR/AcrR family transcriptional regulator</fullName>
    </submittedName>
</protein>
<dbReference type="InterPro" id="IPR001647">
    <property type="entry name" value="HTH_TetR"/>
</dbReference>
<dbReference type="InterPro" id="IPR050109">
    <property type="entry name" value="HTH-type_TetR-like_transc_reg"/>
</dbReference>
<name>A0A7Y0BKU5_9SPHN</name>
<feature type="DNA-binding region" description="H-T-H motif" evidence="4">
    <location>
        <begin position="47"/>
        <end position="66"/>
    </location>
</feature>
<keyword evidence="1" id="KW-0805">Transcription regulation</keyword>
<dbReference type="PROSITE" id="PS01081">
    <property type="entry name" value="HTH_TETR_1"/>
    <property type="match status" value="1"/>
</dbReference>
<dbReference type="PANTHER" id="PTHR30055:SF234">
    <property type="entry name" value="HTH-TYPE TRANSCRIPTIONAL REGULATOR BETI"/>
    <property type="match status" value="1"/>
</dbReference>
<dbReference type="PROSITE" id="PS50977">
    <property type="entry name" value="HTH_TETR_2"/>
    <property type="match status" value="1"/>
</dbReference>
<keyword evidence="3" id="KW-0804">Transcription</keyword>
<evidence type="ECO:0000256" key="3">
    <source>
        <dbReference type="ARBA" id="ARBA00023163"/>
    </source>
</evidence>
<comment type="caution">
    <text evidence="7">The sequence shown here is derived from an EMBL/GenBank/DDBJ whole genome shotgun (WGS) entry which is preliminary data.</text>
</comment>
<evidence type="ECO:0000256" key="4">
    <source>
        <dbReference type="PROSITE-ProRule" id="PRU00335"/>
    </source>
</evidence>
<keyword evidence="2 4" id="KW-0238">DNA-binding</keyword>
<feature type="domain" description="HTH tetR-type" evidence="6">
    <location>
        <begin position="24"/>
        <end position="84"/>
    </location>
</feature>
<dbReference type="PANTHER" id="PTHR30055">
    <property type="entry name" value="HTH-TYPE TRANSCRIPTIONAL REGULATOR RUTR"/>
    <property type="match status" value="1"/>
</dbReference>
<dbReference type="RefSeq" id="WP_169491580.1">
    <property type="nucleotide sequence ID" value="NZ_JABBGM010000001.1"/>
</dbReference>
<dbReference type="Gene3D" id="1.10.357.10">
    <property type="entry name" value="Tetracycline Repressor, domain 2"/>
    <property type="match status" value="1"/>
</dbReference>
<evidence type="ECO:0000256" key="5">
    <source>
        <dbReference type="SAM" id="MobiDB-lite"/>
    </source>
</evidence>
<dbReference type="GO" id="GO:0000976">
    <property type="term" value="F:transcription cis-regulatory region binding"/>
    <property type="evidence" value="ECO:0007669"/>
    <property type="project" value="TreeGrafter"/>
</dbReference>
<accession>A0A7Y0BKU5</accession>
<dbReference type="InterPro" id="IPR009057">
    <property type="entry name" value="Homeodomain-like_sf"/>
</dbReference>
<evidence type="ECO:0000256" key="1">
    <source>
        <dbReference type="ARBA" id="ARBA00023015"/>
    </source>
</evidence>
<dbReference type="EMBL" id="JABBGM010000001">
    <property type="protein sequence ID" value="NML92322.1"/>
    <property type="molecule type" value="Genomic_DNA"/>
</dbReference>
<dbReference type="Pfam" id="PF00440">
    <property type="entry name" value="TetR_N"/>
    <property type="match status" value="1"/>
</dbReference>
<evidence type="ECO:0000313" key="8">
    <source>
        <dbReference type="Proteomes" id="UP000583556"/>
    </source>
</evidence>